<evidence type="ECO:0000259" key="2">
    <source>
        <dbReference type="PROSITE" id="PS50164"/>
    </source>
</evidence>
<sequence length="88" mass="10843">MYEVYILYSLKDQDLYVGQTNNLEKRLIEHRQGKIKSTKNRQPLVIIHRESFSTRREAMKREKFLKSLYSARFKRRILKEYLEKSQKF</sequence>
<dbReference type="Pfam" id="PF01541">
    <property type="entry name" value="GIY-YIG"/>
    <property type="match status" value="1"/>
</dbReference>
<comment type="similarity">
    <text evidence="1">Belongs to the UPF0213 family.</text>
</comment>
<gene>
    <name evidence="3" type="ORF">AUJ27_02855</name>
</gene>
<dbReference type="CDD" id="cd10449">
    <property type="entry name" value="GIY-YIG_SLX1_like"/>
    <property type="match status" value="1"/>
</dbReference>
<dbReference type="PROSITE" id="PS50164">
    <property type="entry name" value="GIY_YIG"/>
    <property type="match status" value="1"/>
</dbReference>
<feature type="domain" description="GIY-YIG" evidence="2">
    <location>
        <begin position="1"/>
        <end position="75"/>
    </location>
</feature>
<proteinExistence type="inferred from homology"/>
<dbReference type="SUPFAM" id="SSF82771">
    <property type="entry name" value="GIY-YIG endonuclease"/>
    <property type="match status" value="1"/>
</dbReference>
<dbReference type="AlphaFoldDB" id="A0A1J4T571"/>
<organism evidence="3 4">
    <name type="scientific">Candidatus Falkowbacteria bacterium CG1_02_37_44</name>
    <dbReference type="NCBI Taxonomy" id="1805146"/>
    <lineage>
        <taxon>Bacteria</taxon>
        <taxon>Candidatus Falkowiibacteriota</taxon>
    </lineage>
</organism>
<evidence type="ECO:0000313" key="3">
    <source>
        <dbReference type="EMBL" id="OIO07252.1"/>
    </source>
</evidence>
<dbReference type="PANTHER" id="PTHR34477:SF1">
    <property type="entry name" value="UPF0213 PROTEIN YHBQ"/>
    <property type="match status" value="1"/>
</dbReference>
<protein>
    <recommendedName>
        <fullName evidence="2">GIY-YIG domain-containing protein</fullName>
    </recommendedName>
</protein>
<dbReference type="InterPro" id="IPR035901">
    <property type="entry name" value="GIY-YIG_endonuc_sf"/>
</dbReference>
<dbReference type="InterPro" id="IPR050190">
    <property type="entry name" value="UPF0213_domain"/>
</dbReference>
<dbReference type="STRING" id="1805146.AUJ27_02855"/>
<evidence type="ECO:0000256" key="1">
    <source>
        <dbReference type="ARBA" id="ARBA00007435"/>
    </source>
</evidence>
<dbReference type="InterPro" id="IPR000305">
    <property type="entry name" value="GIY-YIG_endonuc"/>
</dbReference>
<dbReference type="EMBL" id="MNUU01000053">
    <property type="protein sequence ID" value="OIO07252.1"/>
    <property type="molecule type" value="Genomic_DNA"/>
</dbReference>
<comment type="caution">
    <text evidence="3">The sequence shown here is derived from an EMBL/GenBank/DDBJ whole genome shotgun (WGS) entry which is preliminary data.</text>
</comment>
<name>A0A1J4T571_9BACT</name>
<dbReference type="Proteomes" id="UP000183192">
    <property type="component" value="Unassembled WGS sequence"/>
</dbReference>
<dbReference type="Gene3D" id="3.40.1440.10">
    <property type="entry name" value="GIY-YIG endonuclease"/>
    <property type="match status" value="1"/>
</dbReference>
<dbReference type="SMART" id="SM00465">
    <property type="entry name" value="GIYc"/>
    <property type="match status" value="1"/>
</dbReference>
<reference evidence="3 4" key="1">
    <citation type="journal article" date="2016" name="Environ. Microbiol.">
        <title>Genomic resolution of a cold subsurface aquifer community provides metabolic insights for novel microbes adapted to high CO concentrations.</title>
        <authorList>
            <person name="Probst A.J."/>
            <person name="Castelle C.J."/>
            <person name="Singh A."/>
            <person name="Brown C.T."/>
            <person name="Anantharaman K."/>
            <person name="Sharon I."/>
            <person name="Hug L.A."/>
            <person name="Burstein D."/>
            <person name="Emerson J.B."/>
            <person name="Thomas B.C."/>
            <person name="Banfield J.F."/>
        </authorList>
    </citation>
    <scope>NUCLEOTIDE SEQUENCE [LARGE SCALE GENOMIC DNA]</scope>
    <source>
        <strain evidence="3">CG1_02_37_44</strain>
    </source>
</reference>
<evidence type="ECO:0000313" key="4">
    <source>
        <dbReference type="Proteomes" id="UP000183192"/>
    </source>
</evidence>
<accession>A0A1J4T571</accession>
<dbReference type="PANTHER" id="PTHR34477">
    <property type="entry name" value="UPF0213 PROTEIN YHBQ"/>
    <property type="match status" value="1"/>
</dbReference>